<feature type="region of interest" description="Disordered" evidence="1">
    <location>
        <begin position="1"/>
        <end position="21"/>
    </location>
</feature>
<dbReference type="EMBL" id="BGPR01062324">
    <property type="protein sequence ID" value="GBO37782.1"/>
    <property type="molecule type" value="Genomic_DNA"/>
</dbReference>
<name>A0A4Y2WNE2_ARAVE</name>
<evidence type="ECO:0000256" key="1">
    <source>
        <dbReference type="SAM" id="MobiDB-lite"/>
    </source>
</evidence>
<reference evidence="2 3" key="1">
    <citation type="journal article" date="2019" name="Sci. Rep.">
        <title>Orb-weaving spider Araneus ventricosus genome elucidates the spidroin gene catalogue.</title>
        <authorList>
            <person name="Kono N."/>
            <person name="Nakamura H."/>
            <person name="Ohtoshi R."/>
            <person name="Moran D.A.P."/>
            <person name="Shinohara A."/>
            <person name="Yoshida Y."/>
            <person name="Fujiwara M."/>
            <person name="Mori M."/>
            <person name="Tomita M."/>
            <person name="Arakawa K."/>
        </authorList>
    </citation>
    <scope>NUCLEOTIDE SEQUENCE [LARGE SCALE GENOMIC DNA]</scope>
</reference>
<proteinExistence type="predicted"/>
<comment type="caution">
    <text evidence="2">The sequence shown here is derived from an EMBL/GenBank/DDBJ whole genome shotgun (WGS) entry which is preliminary data.</text>
</comment>
<dbReference type="AlphaFoldDB" id="A0A4Y2WNE2"/>
<evidence type="ECO:0000313" key="2">
    <source>
        <dbReference type="EMBL" id="GBO37782.1"/>
    </source>
</evidence>
<gene>
    <name evidence="2" type="ORF">AVEN_211077_1</name>
</gene>
<dbReference type="Proteomes" id="UP000499080">
    <property type="component" value="Unassembled WGS sequence"/>
</dbReference>
<accession>A0A4Y2WNE2</accession>
<evidence type="ECO:0000313" key="3">
    <source>
        <dbReference type="Proteomes" id="UP000499080"/>
    </source>
</evidence>
<feature type="compositionally biased region" description="Polar residues" evidence="1">
    <location>
        <begin position="9"/>
        <end position="21"/>
    </location>
</feature>
<sequence>MSALHNGGTLKQPSPEAGTTNKKCRTCLQTLSRSVMCKLQLAGYKQEKDDKGKKRSLTICSTTSKRIKSIYDVNNDSISTDNPLESDESHKITQQLSRSDSIQNIKIKLQNIQRGIHEHLYFTVFYEQDLFYIGKVKKIVSEDIFMKFLEKGSGNFRWPKRDHEEKVNIKFIFYGPVQLYGNDPSTMDIDQIIIAYKCYKKNCLAIWK</sequence>
<keyword evidence="3" id="KW-1185">Reference proteome</keyword>
<organism evidence="2 3">
    <name type="scientific">Araneus ventricosus</name>
    <name type="common">Orbweaver spider</name>
    <name type="synonym">Epeira ventricosa</name>
    <dbReference type="NCBI Taxonomy" id="182803"/>
    <lineage>
        <taxon>Eukaryota</taxon>
        <taxon>Metazoa</taxon>
        <taxon>Ecdysozoa</taxon>
        <taxon>Arthropoda</taxon>
        <taxon>Chelicerata</taxon>
        <taxon>Arachnida</taxon>
        <taxon>Araneae</taxon>
        <taxon>Araneomorphae</taxon>
        <taxon>Entelegynae</taxon>
        <taxon>Araneoidea</taxon>
        <taxon>Araneidae</taxon>
        <taxon>Araneus</taxon>
    </lineage>
</organism>
<protein>
    <submittedName>
        <fullName evidence="2">Uncharacterized protein</fullName>
    </submittedName>
</protein>